<evidence type="ECO:0000313" key="9">
    <source>
        <dbReference type="EMBL" id="KAG8511861.1"/>
    </source>
</evidence>
<evidence type="ECO:0000259" key="8">
    <source>
        <dbReference type="Pfam" id="PF08100"/>
    </source>
</evidence>
<dbReference type="SUPFAM" id="SSF52972">
    <property type="entry name" value="ITPase-like"/>
    <property type="match status" value="1"/>
</dbReference>
<dbReference type="InterPro" id="IPR036388">
    <property type="entry name" value="WH-like_DNA-bd_sf"/>
</dbReference>
<proteinExistence type="inferred from homology"/>
<sequence>GARAGRGSATRGGAGLSWRRGRGGAGRAGFCACAGAPAAEPAGGAGFGCGRGGRGAMVLCPVIRKLQHKRVVLASASPRRREILSNAVSPGARAGAAAVLGGPGRTGGGQGGPGRGAAGGAWTRVGSGQVRGHRGTPGQRRGRGSPSCVRLQRAPREVRLGSRGSCPDPRPPVPWTLSPSPGPASCLHEWTGHLWPLGPRVSLVTSGPQARAFPLTPAPGWAFCPFDLGAAVQAPCQTRACISHLGSLWAPSPPSLKHPGPGHTEGLSLVISGLGFEGPPARPEGTASAAEPQPKDLRTPDVVIGADTIVRFAHDAACTQVPGAGSTQMSLFGEPWGPPGPLVATARAASAALRSHATCSNVQLNSSQDLLNMQYQGNRTCTSGGSTTVDGLILEKPVDKQDAYRMLSSPSPSGVSLWEDSGQQGTLRGCLLRLSGKEHSVFTGVAIVHCSSKALSPDRCGALQPQGRCEKPLEDPAGQRAREAGLAGHGGLTAVLADGQLDTEVTSFFEETRVQFSELSEAMLWDYIDSGEPMREGAPARRMSPSGSPGLELTLPTSSRALRAGQCARRGCCRARGVEELAGRGGPAPGGAPWLQPGPRLRPAPGPRRDKAGGYGIQALGGMLVEAVRGDFLNVVGFPLNHFCKALARLYLPGGQDGARDADCNRALERPAPHPKDLLELIDGFKASKVPAPGARALFTACRLKVFDLLRDEAPLMAGAVAHKIDASLSGTERLLDACVALGLLEKTERGKQSRSGCRRKPLRDVSHPGVRGATHPCPQNASFPTDTAHPHRQGALFCLTSAHSRADSCLRQGCGCCSHTRTLEQRPLTTSRGAWEACRGHLDGVCPPVWPQFPVALLRGCPATPSGDPTTSVPAGYSNAAPATLYLVSDAERSLHSLALHNDDHDWALFTHLHAAVREGAGHTRWAFGGRSEDLGQARSPCSPEKQVRFLQAMHGLAELTAPQVATAFDLSRFTSACDLGGVRPPTHSVARAWARPPSSGPKVAARHRPLRLHPRQKAEGQRALVRVHGRLAGARWGDAGTAAYLSAGGTGALAHALARAYPQLQLTVFDLPEVVRQAPHFQPGEAPAGRVRFVPGTCSPWGARGGYRPADVTACVCPRVSVCVQERLVRAPRRGPTGHVEKAPWTPEALRDPAPQTEPRAGEGLAAWAVPETQAPLPGSRGPSAFLSGPGDFFQDELPAADLYVLSGVLQDWPDEQAHRLLSRVADRCAPGEPGGWPGEGTRIPRPEPRSARREPPRSKCPRVSPPSSIAAPLLSAPPAPGTPRHPRPTPSCRAGAGLLLVETALDTAGRAARLRALDVLLRARGGARPRAELARLLRGHGFGDVRVAPAGELLDVLLGVRVPPDAPADSH</sequence>
<dbReference type="Gene3D" id="1.10.10.10">
    <property type="entry name" value="Winged helix-like DNA-binding domain superfamily/Winged helix DNA-binding domain"/>
    <property type="match status" value="1"/>
</dbReference>
<organism evidence="9 10">
    <name type="scientific">Galemys pyrenaicus</name>
    <name type="common">Iberian desman</name>
    <name type="synonym">Pyrenean desman</name>
    <dbReference type="NCBI Taxonomy" id="202257"/>
    <lineage>
        <taxon>Eukaryota</taxon>
        <taxon>Metazoa</taxon>
        <taxon>Chordata</taxon>
        <taxon>Craniata</taxon>
        <taxon>Vertebrata</taxon>
        <taxon>Euteleostomi</taxon>
        <taxon>Mammalia</taxon>
        <taxon>Eutheria</taxon>
        <taxon>Laurasiatheria</taxon>
        <taxon>Eulipotyphla</taxon>
        <taxon>Talpidae</taxon>
        <taxon>Galemys</taxon>
    </lineage>
</organism>
<dbReference type="SUPFAM" id="SSF46785">
    <property type="entry name" value="Winged helix' DNA-binding domain"/>
    <property type="match status" value="1"/>
</dbReference>
<dbReference type="GO" id="GO:0047429">
    <property type="term" value="F:nucleoside triphosphate diphosphatase activity"/>
    <property type="evidence" value="ECO:0007669"/>
    <property type="project" value="InterPro"/>
</dbReference>
<dbReference type="GO" id="GO:0008171">
    <property type="term" value="F:O-methyltransferase activity"/>
    <property type="evidence" value="ECO:0007669"/>
    <property type="project" value="InterPro"/>
</dbReference>
<comment type="cofactor">
    <cofactor evidence="1">
        <name>a divalent metal cation</name>
        <dbReference type="ChEBI" id="CHEBI:60240"/>
    </cofactor>
</comment>
<evidence type="ECO:0000256" key="3">
    <source>
        <dbReference type="ARBA" id="ARBA00022679"/>
    </source>
</evidence>
<reference evidence="9" key="1">
    <citation type="journal article" date="2021" name="Evol. Appl.">
        <title>The genome of the Pyrenean desman and the effects of bottlenecks and inbreeding on the genomic landscape of an endangered species.</title>
        <authorList>
            <person name="Escoda L."/>
            <person name="Castresana J."/>
        </authorList>
    </citation>
    <scope>NUCLEOTIDE SEQUENCE</scope>
    <source>
        <strain evidence="9">IBE-C5619</strain>
    </source>
</reference>
<feature type="region of interest" description="Disordered" evidence="6">
    <location>
        <begin position="123"/>
        <end position="154"/>
    </location>
</feature>
<dbReference type="HAMAP" id="MF_00528">
    <property type="entry name" value="Maf"/>
    <property type="match status" value="1"/>
</dbReference>
<feature type="compositionally biased region" description="Basic and acidic residues" evidence="6">
    <location>
        <begin position="1245"/>
        <end position="1260"/>
    </location>
</feature>
<keyword evidence="3" id="KW-0808">Transferase</keyword>
<keyword evidence="5" id="KW-0378">Hydrolase</keyword>
<feature type="domain" description="O-methyltransferase C-terminal" evidence="7">
    <location>
        <begin position="1193"/>
        <end position="1234"/>
    </location>
</feature>
<keyword evidence="4" id="KW-0949">S-adenosyl-L-methionine</keyword>
<dbReference type="InterPro" id="IPR029001">
    <property type="entry name" value="ITPase-like_fam"/>
</dbReference>
<evidence type="ECO:0000256" key="4">
    <source>
        <dbReference type="ARBA" id="ARBA00022691"/>
    </source>
</evidence>
<dbReference type="OrthoDB" id="9665375at2759"/>
<evidence type="ECO:0000256" key="5">
    <source>
        <dbReference type="ARBA" id="ARBA00022801"/>
    </source>
</evidence>
<accession>A0A8J6A370</accession>
<protein>
    <submittedName>
        <fullName evidence="9">Putative bifunctional dTTP/UTP pyrophosphatase/methyltransferase protein</fullName>
    </submittedName>
</protein>
<feature type="region of interest" description="Disordered" evidence="6">
    <location>
        <begin position="751"/>
        <end position="776"/>
    </location>
</feature>
<feature type="compositionally biased region" description="Low complexity" evidence="6">
    <location>
        <begin position="1268"/>
        <end position="1277"/>
    </location>
</feature>
<comment type="caution">
    <text evidence="9">The sequence shown here is derived from an EMBL/GenBank/DDBJ whole genome shotgun (WGS) entry which is preliminary data.</text>
</comment>
<dbReference type="InterPro" id="IPR003697">
    <property type="entry name" value="Maf-like"/>
</dbReference>
<dbReference type="EMBL" id="JAGFMF010011815">
    <property type="protein sequence ID" value="KAG8511861.1"/>
    <property type="molecule type" value="Genomic_DNA"/>
</dbReference>
<dbReference type="Pfam" id="PF02545">
    <property type="entry name" value="Maf"/>
    <property type="match status" value="1"/>
</dbReference>
<evidence type="ECO:0000256" key="2">
    <source>
        <dbReference type="ARBA" id="ARBA00022603"/>
    </source>
</evidence>
<dbReference type="InterPro" id="IPR036390">
    <property type="entry name" value="WH_DNA-bd_sf"/>
</dbReference>
<evidence type="ECO:0000313" key="10">
    <source>
        <dbReference type="Proteomes" id="UP000700334"/>
    </source>
</evidence>
<feature type="region of interest" description="Disordered" evidence="6">
    <location>
        <begin position="256"/>
        <end position="298"/>
    </location>
</feature>
<keyword evidence="10" id="KW-1185">Reference proteome</keyword>
<dbReference type="PANTHER" id="PTHR43213:SF5">
    <property type="entry name" value="BIFUNCTIONAL DTTP_UTP PYROPHOSPHATASE_METHYLTRANSFERASE PROTEIN-RELATED"/>
    <property type="match status" value="1"/>
</dbReference>
<dbReference type="FunFam" id="1.10.10.10:FF:000358">
    <property type="entry name" value="Acetylserotonin O-methyltransferase"/>
    <property type="match status" value="1"/>
</dbReference>
<dbReference type="Gene3D" id="3.40.50.150">
    <property type="entry name" value="Vaccinia Virus protein VP39"/>
    <property type="match status" value="3"/>
</dbReference>
<dbReference type="GO" id="GO:0032259">
    <property type="term" value="P:methylation"/>
    <property type="evidence" value="ECO:0007669"/>
    <property type="project" value="UniProtKB-KW"/>
</dbReference>
<dbReference type="InterPro" id="IPR012967">
    <property type="entry name" value="COMT_dimerisation"/>
</dbReference>
<dbReference type="Pfam" id="PF00891">
    <property type="entry name" value="Methyltransf_2"/>
    <property type="match status" value="2"/>
</dbReference>
<feature type="domain" description="O-methyltransferase C-terminal" evidence="7">
    <location>
        <begin position="1050"/>
        <end position="1098"/>
    </location>
</feature>
<dbReference type="Proteomes" id="UP000700334">
    <property type="component" value="Unassembled WGS sequence"/>
</dbReference>
<dbReference type="InterPro" id="IPR029063">
    <property type="entry name" value="SAM-dependent_MTases_sf"/>
</dbReference>
<keyword evidence="2" id="KW-0489">Methyltransferase</keyword>
<dbReference type="Gene3D" id="3.90.950.10">
    <property type="match status" value="2"/>
</dbReference>
<gene>
    <name evidence="9" type="ORF">J0S82_006139</name>
</gene>
<evidence type="ECO:0000256" key="6">
    <source>
        <dbReference type="SAM" id="MobiDB-lite"/>
    </source>
</evidence>
<name>A0A8J6A370_GALPY</name>
<evidence type="ECO:0000256" key="1">
    <source>
        <dbReference type="ARBA" id="ARBA00001968"/>
    </source>
</evidence>
<dbReference type="Pfam" id="PF08100">
    <property type="entry name" value="Dimerisation"/>
    <property type="match status" value="1"/>
</dbReference>
<feature type="domain" description="O-methyltransferase dimerisation" evidence="8">
    <location>
        <begin position="680"/>
        <end position="752"/>
    </location>
</feature>
<dbReference type="PANTHER" id="PTHR43213">
    <property type="entry name" value="BIFUNCTIONAL DTTP/UTP PYROPHOSPHATASE/METHYLTRANSFERASE PROTEIN-RELATED"/>
    <property type="match status" value="1"/>
</dbReference>
<feature type="region of interest" description="Disordered" evidence="6">
    <location>
        <begin position="1228"/>
        <end position="1294"/>
    </location>
</feature>
<dbReference type="SUPFAM" id="SSF53335">
    <property type="entry name" value="S-adenosyl-L-methionine-dependent methyltransferases"/>
    <property type="match status" value="1"/>
</dbReference>
<feature type="region of interest" description="Disordered" evidence="6">
    <location>
        <begin position="1136"/>
        <end position="1163"/>
    </location>
</feature>
<evidence type="ECO:0000259" key="7">
    <source>
        <dbReference type="Pfam" id="PF00891"/>
    </source>
</evidence>
<dbReference type="InterPro" id="IPR001077">
    <property type="entry name" value="COMT_C"/>
</dbReference>
<feature type="region of interest" description="Disordered" evidence="6">
    <location>
        <begin position="1"/>
        <end position="23"/>
    </location>
</feature>
<feature type="non-terminal residue" evidence="9">
    <location>
        <position position="1"/>
    </location>
</feature>
<dbReference type="GO" id="GO:0046983">
    <property type="term" value="F:protein dimerization activity"/>
    <property type="evidence" value="ECO:0007669"/>
    <property type="project" value="InterPro"/>
</dbReference>